<name>A0A8E6EXU0_9BACT</name>
<proteinExistence type="inferred from homology"/>
<organism evidence="5 6">
    <name type="scientific">Telmatocola sphagniphila</name>
    <dbReference type="NCBI Taxonomy" id="1123043"/>
    <lineage>
        <taxon>Bacteria</taxon>
        <taxon>Pseudomonadati</taxon>
        <taxon>Planctomycetota</taxon>
        <taxon>Planctomycetia</taxon>
        <taxon>Gemmatales</taxon>
        <taxon>Gemmataceae</taxon>
    </lineage>
</organism>
<gene>
    <name evidence="5" type="ORF">KIH39_24660</name>
</gene>
<dbReference type="RefSeq" id="WP_213496521.1">
    <property type="nucleotide sequence ID" value="NZ_CP074694.1"/>
</dbReference>
<dbReference type="FunFam" id="3.40.50.970:FF:000129">
    <property type="entry name" value="Transketolase"/>
    <property type="match status" value="1"/>
</dbReference>
<dbReference type="Proteomes" id="UP000676194">
    <property type="component" value="Chromosome"/>
</dbReference>
<reference evidence="5" key="1">
    <citation type="submission" date="2021-05" db="EMBL/GenBank/DDBJ databases">
        <title>Complete genome sequence of the cellulolytic planctomycete Telmatocola sphagniphila SP2T and characterization of the first cellulase from planctomycetes.</title>
        <authorList>
            <person name="Rakitin A.L."/>
            <person name="Beletsky A.V."/>
            <person name="Naumoff D.G."/>
            <person name="Kulichevskaya I.S."/>
            <person name="Mardanov A.V."/>
            <person name="Ravin N.V."/>
            <person name="Dedysh S.N."/>
        </authorList>
    </citation>
    <scope>NUCLEOTIDE SEQUENCE</scope>
    <source>
        <strain evidence="5">SP2T</strain>
    </source>
</reference>
<dbReference type="InterPro" id="IPR009014">
    <property type="entry name" value="Transketo_C/PFOR_II"/>
</dbReference>
<dbReference type="EMBL" id="CP074694">
    <property type="protein sequence ID" value="QVL31988.1"/>
    <property type="molecule type" value="Genomic_DNA"/>
</dbReference>
<keyword evidence="6" id="KW-1185">Reference proteome</keyword>
<dbReference type="SUPFAM" id="SSF52518">
    <property type="entry name" value="Thiamin diphosphate-binding fold (THDP-binding)"/>
    <property type="match status" value="1"/>
</dbReference>
<dbReference type="InterPro" id="IPR033248">
    <property type="entry name" value="Transketolase_C"/>
</dbReference>
<accession>A0A8E6EXU0</accession>
<dbReference type="AlphaFoldDB" id="A0A8E6EXU0"/>
<dbReference type="InterPro" id="IPR051157">
    <property type="entry name" value="PDH/Transketolase"/>
</dbReference>
<keyword evidence="3" id="KW-0786">Thiamine pyrophosphate</keyword>
<dbReference type="Pfam" id="PF02779">
    <property type="entry name" value="Transket_pyr"/>
    <property type="match status" value="1"/>
</dbReference>
<dbReference type="SMART" id="SM00861">
    <property type="entry name" value="Transket_pyr"/>
    <property type="match status" value="1"/>
</dbReference>
<evidence type="ECO:0000259" key="4">
    <source>
        <dbReference type="SMART" id="SM00861"/>
    </source>
</evidence>
<evidence type="ECO:0000256" key="3">
    <source>
        <dbReference type="ARBA" id="ARBA00023052"/>
    </source>
</evidence>
<dbReference type="KEGG" id="tsph:KIH39_24660"/>
<dbReference type="InterPro" id="IPR005475">
    <property type="entry name" value="Transketolase-like_Pyr-bd"/>
</dbReference>
<sequence>MRTAFIDTLLNIAEQDERVWLLTADLGFSVLEKFIERFPDRYVNVGVAEQNMIGIAAGLASTGIKPYLYSIANFPTLRCLEQIRNDICYHELDVKIVSVGGGLAYGSQGYTHHGVEELGILRMLPGMTVVAPGDPVETRLATQELNKHSGPGYLRLGKANEPVLHENEPGFRLGQANVLRTGRDGCLISTGAMLGECLRVSDQVRQENGLEIRVVSMHTIKPLDETMLLKCVRELPWVMTVEEHSITGGLGAACSEVLAEAGNFRARFQRFGLPDRVNHTFGSQQFLRNLLMGDLLEEVQLLCRARRLAA</sequence>
<evidence type="ECO:0000256" key="1">
    <source>
        <dbReference type="ARBA" id="ARBA00001964"/>
    </source>
</evidence>
<dbReference type="CDD" id="cd07033">
    <property type="entry name" value="TPP_PYR_DXS_TK_like"/>
    <property type="match status" value="1"/>
</dbReference>
<evidence type="ECO:0000256" key="2">
    <source>
        <dbReference type="ARBA" id="ARBA00007131"/>
    </source>
</evidence>
<evidence type="ECO:0000313" key="6">
    <source>
        <dbReference type="Proteomes" id="UP000676194"/>
    </source>
</evidence>
<dbReference type="PANTHER" id="PTHR43825">
    <property type="entry name" value="PYRUVATE DEHYDROGENASE E1 COMPONENT"/>
    <property type="match status" value="1"/>
</dbReference>
<comment type="cofactor">
    <cofactor evidence="1">
        <name>thiamine diphosphate</name>
        <dbReference type="ChEBI" id="CHEBI:58937"/>
    </cofactor>
</comment>
<comment type="similarity">
    <text evidence="2">Belongs to the transketolase family.</text>
</comment>
<dbReference type="Gene3D" id="3.40.50.920">
    <property type="match status" value="1"/>
</dbReference>
<feature type="domain" description="Transketolase-like pyrimidine-binding" evidence="4">
    <location>
        <begin position="1"/>
        <end position="163"/>
    </location>
</feature>
<dbReference type="Pfam" id="PF02780">
    <property type="entry name" value="Transketolase_C"/>
    <property type="match status" value="1"/>
</dbReference>
<dbReference type="SUPFAM" id="SSF52922">
    <property type="entry name" value="TK C-terminal domain-like"/>
    <property type="match status" value="1"/>
</dbReference>
<dbReference type="Gene3D" id="3.40.50.970">
    <property type="match status" value="1"/>
</dbReference>
<dbReference type="InterPro" id="IPR029061">
    <property type="entry name" value="THDP-binding"/>
</dbReference>
<evidence type="ECO:0000313" key="5">
    <source>
        <dbReference type="EMBL" id="QVL31988.1"/>
    </source>
</evidence>
<protein>
    <recommendedName>
        <fullName evidence="4">Transketolase-like pyrimidine-binding domain-containing protein</fullName>
    </recommendedName>
</protein>
<dbReference type="PANTHER" id="PTHR43825:SF5">
    <property type="entry name" value="HYPOTHETICAL TRANSKETOLASE FAMILY PROTEIN"/>
    <property type="match status" value="1"/>
</dbReference>